<dbReference type="OrthoDB" id="9808302at2"/>
<comment type="function">
    <text evidence="6 7">Catalyzes amidations at positions B, D, E, and G on adenosylcobyrinic A,C-diamide. NH(2) groups are provided by glutamine, and one molecule of ATP is hydrogenolyzed for each amidation.</text>
</comment>
<evidence type="ECO:0000313" key="11">
    <source>
        <dbReference type="Proteomes" id="UP000010121"/>
    </source>
</evidence>
<dbReference type="InterPro" id="IPR047045">
    <property type="entry name" value="CobQ_N"/>
</dbReference>
<dbReference type="UniPathway" id="UPA00148"/>
<name>C8S2R5_9RHOB</name>
<protein>
    <recommendedName>
        <fullName evidence="3 7">Cobyric acid synthase</fullName>
    </recommendedName>
</protein>
<dbReference type="PANTHER" id="PTHR21343:SF1">
    <property type="entry name" value="COBYRIC ACID SYNTHASE"/>
    <property type="match status" value="1"/>
</dbReference>
<dbReference type="SUPFAM" id="SSF52540">
    <property type="entry name" value="P-loop containing nucleoside triphosphate hydrolases"/>
    <property type="match status" value="1"/>
</dbReference>
<dbReference type="Gene3D" id="3.40.50.300">
    <property type="entry name" value="P-loop containing nucleotide triphosphate hydrolases"/>
    <property type="match status" value="1"/>
</dbReference>
<dbReference type="InterPro" id="IPR033949">
    <property type="entry name" value="CobQ_GATase1"/>
</dbReference>
<evidence type="ECO:0000256" key="5">
    <source>
        <dbReference type="ARBA" id="ARBA00022962"/>
    </source>
</evidence>
<evidence type="ECO:0000256" key="6">
    <source>
        <dbReference type="ARBA" id="ARBA00025166"/>
    </source>
</evidence>
<comment type="similarity">
    <text evidence="2 7">Belongs to the CobB/CobQ family. CobQ subfamily.</text>
</comment>
<dbReference type="NCBIfam" id="TIGR00313">
    <property type="entry name" value="cobQ"/>
    <property type="match status" value="1"/>
</dbReference>
<comment type="pathway">
    <text evidence="1 7">Cofactor biosynthesis; adenosylcobalamin biosynthesis.</text>
</comment>
<organism evidence="10 11">
    <name type="scientific">Rhodobacter ferrooxidans</name>
    <dbReference type="NCBI Taxonomy" id="371731"/>
    <lineage>
        <taxon>Bacteria</taxon>
        <taxon>Pseudomonadati</taxon>
        <taxon>Pseudomonadota</taxon>
        <taxon>Alphaproteobacteria</taxon>
        <taxon>Rhodobacterales</taxon>
        <taxon>Rhodobacter group</taxon>
        <taxon>Rhodobacter</taxon>
    </lineage>
</organism>
<dbReference type="InterPro" id="IPR004459">
    <property type="entry name" value="CobQ_synth"/>
</dbReference>
<dbReference type="InterPro" id="IPR029062">
    <property type="entry name" value="Class_I_gatase-like"/>
</dbReference>
<evidence type="ECO:0000256" key="2">
    <source>
        <dbReference type="ARBA" id="ARBA00006205"/>
    </source>
</evidence>
<reference evidence="10 11" key="1">
    <citation type="submission" date="2009-08" db="EMBL/GenBank/DDBJ databases">
        <title>The draft genome of Rhodobacter sp. SW2.</title>
        <authorList>
            <consortium name="US DOE Joint Genome Institute (JGI-PGF)"/>
            <person name="Lucas S."/>
            <person name="Copeland A."/>
            <person name="Lapidus A."/>
            <person name="Glavina del Rio T."/>
            <person name="Tice H."/>
            <person name="Bruce D."/>
            <person name="Goodwin L."/>
            <person name="Pitluck S."/>
            <person name="Larimer F."/>
            <person name="Land M.L."/>
            <person name="Hauser L."/>
            <person name="Emerson D."/>
        </authorList>
    </citation>
    <scope>NUCLEOTIDE SEQUENCE [LARGE SCALE GENOMIC DNA]</scope>
    <source>
        <strain evidence="10 11">SW2</strain>
    </source>
</reference>
<feature type="active site" description="Nucleophile" evidence="7">
    <location>
        <position position="333"/>
    </location>
</feature>
<proteinExistence type="inferred from homology"/>
<dbReference type="PANTHER" id="PTHR21343">
    <property type="entry name" value="DETHIOBIOTIN SYNTHETASE"/>
    <property type="match status" value="1"/>
</dbReference>
<dbReference type="NCBIfam" id="NF001989">
    <property type="entry name" value="PRK00784.1"/>
    <property type="match status" value="1"/>
</dbReference>
<accession>C8S2R5</accession>
<evidence type="ECO:0000313" key="10">
    <source>
        <dbReference type="EMBL" id="EEW24741.1"/>
    </source>
</evidence>
<evidence type="ECO:0000259" key="9">
    <source>
        <dbReference type="Pfam" id="PF07685"/>
    </source>
</evidence>
<sequence length="484" mass="50139">MPGGKALMIQGAGSNVGKSLLVAGLCRAAKVRGLQVAPFKPQNMSNNAAVTADGGEIGRAQALQALACGLAPHTDMNPVLLKPESEMGAQVVVQGRRLATVKARDYAALKPSLMAPVLDSFARLKAGVDLVVVEGAGSPAEVNLRAGDIANMGFARAADCPVMLVGDIDRGGVIAQMVGTKVVLDPLDAAMISGFLINKFRGDPRLFDEGYRLIAAQTGWHGFGVLPFFDAASRLPAEDALDLPKGGGSGAFKVACLALSRIANFDDLDPLAQEPGVSLRMIGAGQAIPGDTDLVIIPGSKSTRGDLAYLRAQGWDIDLAAHVRRGGQVLGICGGYQMLGQVIRDPQGLEGAPGETPGLGLLEVETLMTPDKRLTRTQAVHAATGTAMEGYEIHIGRTEGPARARPFAHVAGAPEGACSLDGRIIGSYLHGMFAQDGFRSAFLRQLGAQPSGLAYSAGVEATLDALAAHLEAHLDVPGLLALAR</sequence>
<dbReference type="Pfam" id="PF07685">
    <property type="entry name" value="GATase_3"/>
    <property type="match status" value="1"/>
</dbReference>
<feature type="domain" description="CobQ/CobB/MinD/ParA nucleotide binding" evidence="8">
    <location>
        <begin position="7"/>
        <end position="239"/>
    </location>
</feature>
<dbReference type="CDD" id="cd05389">
    <property type="entry name" value="CobQ_N"/>
    <property type="match status" value="1"/>
</dbReference>
<dbReference type="InterPro" id="IPR011698">
    <property type="entry name" value="GATase_3"/>
</dbReference>
<keyword evidence="4 7" id="KW-0169">Cobalamin biosynthesis</keyword>
<evidence type="ECO:0000259" key="8">
    <source>
        <dbReference type="Pfam" id="PF01656"/>
    </source>
</evidence>
<evidence type="ECO:0000256" key="3">
    <source>
        <dbReference type="ARBA" id="ARBA00019833"/>
    </source>
</evidence>
<dbReference type="GO" id="GO:0009236">
    <property type="term" value="P:cobalamin biosynthetic process"/>
    <property type="evidence" value="ECO:0007669"/>
    <property type="project" value="UniProtKB-UniRule"/>
</dbReference>
<dbReference type="CDD" id="cd01750">
    <property type="entry name" value="GATase1_CobQ"/>
    <property type="match status" value="1"/>
</dbReference>
<dbReference type="GO" id="GO:0015420">
    <property type="term" value="F:ABC-type vitamin B12 transporter activity"/>
    <property type="evidence" value="ECO:0007669"/>
    <property type="project" value="UniProtKB-UniRule"/>
</dbReference>
<dbReference type="InterPro" id="IPR002586">
    <property type="entry name" value="CobQ/CobB/MinD/ParA_Nub-bd_dom"/>
</dbReference>
<comment type="caution">
    <text evidence="10">The sequence shown here is derived from an EMBL/GenBank/DDBJ whole genome shotgun (WGS) entry which is preliminary data.</text>
</comment>
<dbReference type="STRING" id="371731.Rsw2DRAFT_2343"/>
<dbReference type="AlphaFoldDB" id="C8S2R5"/>
<dbReference type="EMBL" id="ACYY01000015">
    <property type="protein sequence ID" value="EEW24741.1"/>
    <property type="molecule type" value="Genomic_DNA"/>
</dbReference>
<dbReference type="SUPFAM" id="SSF52317">
    <property type="entry name" value="Class I glutamine amidotransferase-like"/>
    <property type="match status" value="1"/>
</dbReference>
<keyword evidence="5 7" id="KW-0315">Glutamine amidotransferase</keyword>
<evidence type="ECO:0000256" key="1">
    <source>
        <dbReference type="ARBA" id="ARBA00004953"/>
    </source>
</evidence>
<dbReference type="Pfam" id="PF01656">
    <property type="entry name" value="CbiA"/>
    <property type="match status" value="1"/>
</dbReference>
<dbReference type="PROSITE" id="PS51274">
    <property type="entry name" value="GATASE_COBBQ"/>
    <property type="match status" value="1"/>
</dbReference>
<dbReference type="GO" id="GO:0003824">
    <property type="term" value="F:catalytic activity"/>
    <property type="evidence" value="ECO:0007669"/>
    <property type="project" value="InterPro"/>
</dbReference>
<dbReference type="InterPro" id="IPR027417">
    <property type="entry name" value="P-loop_NTPase"/>
</dbReference>
<dbReference type="Gene3D" id="3.40.50.880">
    <property type="match status" value="1"/>
</dbReference>
<dbReference type="HAMAP" id="MF_00028">
    <property type="entry name" value="CobQ"/>
    <property type="match status" value="1"/>
</dbReference>
<feature type="active site" evidence="7">
    <location>
        <position position="430"/>
    </location>
</feature>
<dbReference type="Proteomes" id="UP000010121">
    <property type="component" value="Unassembled WGS sequence"/>
</dbReference>
<evidence type="ECO:0000256" key="7">
    <source>
        <dbReference type="HAMAP-Rule" id="MF_00028"/>
    </source>
</evidence>
<dbReference type="eggNOG" id="COG1492">
    <property type="taxonomic scope" value="Bacteria"/>
</dbReference>
<dbReference type="RefSeq" id="WP_008031198.1">
    <property type="nucleotide sequence ID" value="NZ_ACYY01000015.1"/>
</dbReference>
<feature type="domain" description="CobB/CobQ-like glutamine amidotransferase" evidence="9">
    <location>
        <begin position="253"/>
        <end position="436"/>
    </location>
</feature>
<gene>
    <name evidence="7" type="primary">cobQ</name>
    <name evidence="10" type="ORF">Rsw2DRAFT_2343</name>
</gene>
<keyword evidence="11" id="KW-1185">Reference proteome</keyword>
<evidence type="ECO:0000256" key="4">
    <source>
        <dbReference type="ARBA" id="ARBA00022573"/>
    </source>
</evidence>